<reference evidence="1 2" key="1">
    <citation type="submission" date="2016-10" db="EMBL/GenBank/DDBJ databases">
        <authorList>
            <person name="de Groot N.N."/>
        </authorList>
    </citation>
    <scope>NUCLEOTIDE SEQUENCE [LARGE SCALE GENOMIC DNA]</scope>
    <source>
        <strain evidence="1 2">DSM 16859</strain>
    </source>
</reference>
<dbReference type="STRING" id="64702.SAMN05443377_11545"/>
<name>A0A1H9STM7_9ACTN</name>
<organism evidence="1 2">
    <name type="scientific">Propionibacterium cyclohexanicum</name>
    <dbReference type="NCBI Taxonomy" id="64702"/>
    <lineage>
        <taxon>Bacteria</taxon>
        <taxon>Bacillati</taxon>
        <taxon>Actinomycetota</taxon>
        <taxon>Actinomycetes</taxon>
        <taxon>Propionibacteriales</taxon>
        <taxon>Propionibacteriaceae</taxon>
        <taxon>Propionibacterium</taxon>
    </lineage>
</organism>
<proteinExistence type="predicted"/>
<evidence type="ECO:0000313" key="1">
    <source>
        <dbReference type="EMBL" id="SER87679.1"/>
    </source>
</evidence>
<evidence type="ECO:0008006" key="3">
    <source>
        <dbReference type="Google" id="ProtNLM"/>
    </source>
</evidence>
<dbReference type="RefSeq" id="WP_177170136.1">
    <property type="nucleotide sequence ID" value="NZ_FOGZ01000015.1"/>
</dbReference>
<dbReference type="EMBL" id="FOGZ01000015">
    <property type="protein sequence ID" value="SER87679.1"/>
    <property type="molecule type" value="Genomic_DNA"/>
</dbReference>
<accession>A0A1H9STM7</accession>
<keyword evidence="2" id="KW-1185">Reference proteome</keyword>
<dbReference type="AlphaFoldDB" id="A0A1H9STM7"/>
<evidence type="ECO:0000313" key="2">
    <source>
        <dbReference type="Proteomes" id="UP000198815"/>
    </source>
</evidence>
<gene>
    <name evidence="1" type="ORF">SAMN05443377_11545</name>
</gene>
<dbReference type="Proteomes" id="UP000198815">
    <property type="component" value="Unassembled WGS sequence"/>
</dbReference>
<sequence>MASTIVRGTCFRCGRDKNLRWNHILDRGECRACRAQRSPEEVCTGCGRTRRVNARTDDGGAICVTCYARTRTAEDACDECGTLGPLATRAGGKRAGSRNLCPRCYRNPKRVCGVCGRLKRIALKATATTPDTCPTCYQAPVIDCSICGRQALGRRTTNHGRPRCFACQAAQQIDAALTGPGGTIRPELKGVRDALTELRQPRSLLSNWRGLASLRLLTDIAAGRLDLSHDALDAQPQVSSVNYLRAMLVAAEALPPRDENATRLHRYVTETVAGITDPELRGVLTRYARWHVAGRAKTNRHGRISAHVAARCRGDIQTAKSFLDHLTAYGHDLDDCPQACIDAWLGGPSRSARLSFIRWLKRGGYLPRVRLPEPIAPKDPGHDADPDEQLALARRLLHDPDSASIEDRAAACLILLYAQPAAKIAALTTSDIKVSDGDTYLALGPEPLLLIPPLDALVTALPVAKPFGTASTLADPRWLFTGKNAGTHLHPTSLMARMNRLGIITRASRNTALLHLASTTPPAVFASLTGISIGTATRWAELTGSAWNNYAGARR</sequence>
<protein>
    <recommendedName>
        <fullName evidence="3">Site-specific recombinase XerD</fullName>
    </recommendedName>
</protein>